<dbReference type="InterPro" id="IPR001173">
    <property type="entry name" value="Glyco_trans_2-like"/>
</dbReference>
<dbReference type="AlphaFoldDB" id="A0ABD0AM75"/>
<protein>
    <recommendedName>
        <fullName evidence="1">Glycosyltransferase 2-like domain-containing protein</fullName>
    </recommendedName>
</protein>
<accession>A0ABD0AM75</accession>
<reference evidence="2 3" key="1">
    <citation type="submission" date="2021-01" db="EMBL/GenBank/DDBJ databases">
        <title>Development of a method for detection of lactic acid bacteria that cause putrefactive shochu mash.</title>
        <authorList>
            <person name="Takashita H."/>
            <person name="Fujihara E."/>
            <person name="Takayama K."/>
            <person name="Yamamoto H."/>
            <person name="Mizutani M."/>
            <person name="Kajiwara Y."/>
        </authorList>
    </citation>
    <scope>NUCLEOTIDE SEQUENCE [LARGE SCALE GENOMIC DNA]</scope>
    <source>
        <strain evidence="2 3">01-B1</strain>
    </source>
</reference>
<name>A0ABD0AM75_LIMFE</name>
<evidence type="ECO:0000259" key="1">
    <source>
        <dbReference type="Pfam" id="PF00535"/>
    </source>
</evidence>
<dbReference type="SUPFAM" id="SSF53448">
    <property type="entry name" value="Nucleotide-diphospho-sugar transferases"/>
    <property type="match status" value="1"/>
</dbReference>
<dbReference type="Proteomes" id="UP000653631">
    <property type="component" value="Unassembled WGS sequence"/>
</dbReference>
<dbReference type="EMBL" id="BOLH01000009">
    <property type="protein sequence ID" value="GIC72096.1"/>
    <property type="molecule type" value="Genomic_DNA"/>
</dbReference>
<dbReference type="Pfam" id="PF00535">
    <property type="entry name" value="Glycos_transf_2"/>
    <property type="match status" value="1"/>
</dbReference>
<dbReference type="InterPro" id="IPR029044">
    <property type="entry name" value="Nucleotide-diphossugar_trans"/>
</dbReference>
<gene>
    <name evidence="2" type="ORF">LF01B1_11110</name>
</gene>
<comment type="caution">
    <text evidence="2">The sequence shown here is derived from an EMBL/GenBank/DDBJ whole genome shotgun (WGS) entry which is preliminary data.</text>
</comment>
<proteinExistence type="predicted"/>
<evidence type="ECO:0000313" key="2">
    <source>
        <dbReference type="EMBL" id="GIC72096.1"/>
    </source>
</evidence>
<dbReference type="Gene3D" id="3.90.550.10">
    <property type="entry name" value="Spore Coat Polysaccharide Biosynthesis Protein SpsA, Chain A"/>
    <property type="match status" value="1"/>
</dbReference>
<sequence length="109" mass="12299">MNFLLFSVLMSVYKKEEPAFLDQALESIEDQTVKPNQIVAVVDGPIGSELDAVLKEHQNQNTDIYTIVRSPKNQGLGLALRMGRSIVGTIGLLEWIRMMFLCQIDLNYN</sequence>
<feature type="domain" description="Glycosyltransferase 2-like" evidence="1">
    <location>
        <begin position="7"/>
        <end position="83"/>
    </location>
</feature>
<evidence type="ECO:0000313" key="3">
    <source>
        <dbReference type="Proteomes" id="UP000653631"/>
    </source>
</evidence>
<organism evidence="2 3">
    <name type="scientific">Limosilactobacillus fermentum</name>
    <name type="common">Lactobacillus fermentum</name>
    <dbReference type="NCBI Taxonomy" id="1613"/>
    <lineage>
        <taxon>Bacteria</taxon>
        <taxon>Bacillati</taxon>
        <taxon>Bacillota</taxon>
        <taxon>Bacilli</taxon>
        <taxon>Lactobacillales</taxon>
        <taxon>Lactobacillaceae</taxon>
        <taxon>Limosilactobacillus</taxon>
    </lineage>
</organism>